<dbReference type="Proteomes" id="UP000505210">
    <property type="component" value="Chromosome"/>
</dbReference>
<keyword evidence="2" id="KW-1185">Reference proteome</keyword>
<proteinExistence type="predicted"/>
<dbReference type="KEGG" id="theu:HPC62_13980"/>
<dbReference type="AlphaFoldDB" id="A0A6M8BLK1"/>
<dbReference type="Pfam" id="PF13267">
    <property type="entry name" value="DUF4058"/>
    <property type="match status" value="1"/>
</dbReference>
<reference evidence="1 2" key="1">
    <citation type="submission" date="2020-05" db="EMBL/GenBank/DDBJ databases">
        <title>Complete genome sequence of of a novel Thermoleptolyngbya strain isolated from hot springs of Ganzi, Sichuan China.</title>
        <authorList>
            <person name="Tang J."/>
            <person name="Daroch M."/>
            <person name="Li L."/>
            <person name="Waleron K."/>
            <person name="Waleron M."/>
            <person name="Waleron M."/>
        </authorList>
    </citation>
    <scope>NUCLEOTIDE SEQUENCE [LARGE SCALE GENOMIC DNA]</scope>
    <source>
        <strain evidence="1 2">PKUAC-SCTA183</strain>
    </source>
</reference>
<dbReference type="EMBL" id="CP053661">
    <property type="protein sequence ID" value="QKD83155.1"/>
    <property type="molecule type" value="Genomic_DNA"/>
</dbReference>
<protein>
    <submittedName>
        <fullName evidence="1">DUF4058 family protein</fullName>
    </submittedName>
</protein>
<organism evidence="1 2">
    <name type="scientific">Thermoleptolyngbya sichuanensis A183</name>
    <dbReference type="NCBI Taxonomy" id="2737172"/>
    <lineage>
        <taxon>Bacteria</taxon>
        <taxon>Bacillati</taxon>
        <taxon>Cyanobacteriota</taxon>
        <taxon>Cyanophyceae</taxon>
        <taxon>Oculatellales</taxon>
        <taxon>Oculatellaceae</taxon>
        <taxon>Thermoleptolyngbya</taxon>
        <taxon>Thermoleptolyngbya sichuanensis</taxon>
    </lineage>
</organism>
<gene>
    <name evidence="1" type="ORF">HPC62_13980</name>
</gene>
<dbReference type="InterPro" id="IPR025132">
    <property type="entry name" value="DUF4058"/>
</dbReference>
<sequence length="260" mass="29216">MPSPFPGMDPYLEGYLWSDVHNALANKIRQMLVPLLRPRYTARLEVYLVEDTSPESEIGILYPDVEVLQVQPTEASRQTGRASQGATATTPALLTLPLLLPVEVRIPTIEIRDTAQNRLISCIEILSPVNKREPGLSEYRRKRQRLYQANVHLIEIDLLRRGARPYNHPRLPAVPYLVTLTRAHSGLVEVWAIALADELPTLPVPLQAPDEAVPLDLGAALRAIYDEAAYDLSIDYRQPPPPPALSELDMEWLRSQIEKA</sequence>
<evidence type="ECO:0000313" key="2">
    <source>
        <dbReference type="Proteomes" id="UP000505210"/>
    </source>
</evidence>
<evidence type="ECO:0000313" key="1">
    <source>
        <dbReference type="EMBL" id="QKD83155.1"/>
    </source>
</evidence>
<accession>A0A6M8BLK1</accession>
<name>A0A6M8BLK1_9CYAN</name>